<dbReference type="EMBL" id="LDSL01000116">
    <property type="protein sequence ID" value="KTT17162.1"/>
    <property type="molecule type" value="Genomic_DNA"/>
</dbReference>
<accession>A0A147GQ39</accession>
<proteinExistence type="predicted"/>
<dbReference type="PATRIC" id="fig|433924.3.peg.450"/>
<name>A0A147GQ39_9BURK</name>
<organism evidence="2 3">
    <name type="scientific">Pseudacidovorax intermedius</name>
    <dbReference type="NCBI Taxonomy" id="433924"/>
    <lineage>
        <taxon>Bacteria</taxon>
        <taxon>Pseudomonadati</taxon>
        <taxon>Pseudomonadota</taxon>
        <taxon>Betaproteobacteria</taxon>
        <taxon>Burkholderiales</taxon>
        <taxon>Comamonadaceae</taxon>
        <taxon>Pseudacidovorax</taxon>
    </lineage>
</organism>
<gene>
    <name evidence="2" type="ORF">NS331_17485</name>
</gene>
<feature type="region of interest" description="Disordered" evidence="1">
    <location>
        <begin position="98"/>
        <end position="118"/>
    </location>
</feature>
<dbReference type="Proteomes" id="UP000072741">
    <property type="component" value="Unassembled WGS sequence"/>
</dbReference>
<dbReference type="RefSeq" id="WP_058643238.1">
    <property type="nucleotide sequence ID" value="NZ_LDSL01000116.1"/>
</dbReference>
<evidence type="ECO:0000313" key="3">
    <source>
        <dbReference type="Proteomes" id="UP000072741"/>
    </source>
</evidence>
<reference evidence="2 3" key="1">
    <citation type="journal article" date="2016" name="Front. Microbiol.">
        <title>Genomic Resource of Rice Seed Associated Bacteria.</title>
        <authorList>
            <person name="Midha S."/>
            <person name="Bansal K."/>
            <person name="Sharma S."/>
            <person name="Kumar N."/>
            <person name="Patil P.P."/>
            <person name="Chaudhry V."/>
            <person name="Patil P.B."/>
        </authorList>
    </citation>
    <scope>NUCLEOTIDE SEQUENCE [LARGE SCALE GENOMIC DNA]</scope>
    <source>
        <strain evidence="2 3">NS331</strain>
    </source>
</reference>
<protein>
    <submittedName>
        <fullName evidence="2">Uncharacterized protein</fullName>
    </submittedName>
</protein>
<dbReference type="AlphaFoldDB" id="A0A147GQ39"/>
<evidence type="ECO:0000256" key="1">
    <source>
        <dbReference type="SAM" id="MobiDB-lite"/>
    </source>
</evidence>
<comment type="caution">
    <text evidence="2">The sequence shown here is derived from an EMBL/GenBank/DDBJ whole genome shotgun (WGS) entry which is preliminary data.</text>
</comment>
<keyword evidence="3" id="KW-1185">Reference proteome</keyword>
<evidence type="ECO:0000313" key="2">
    <source>
        <dbReference type="EMBL" id="KTT17162.1"/>
    </source>
</evidence>
<sequence length="118" mass="12491">MNTSRTQTPVAVLLAHDLERMERSHPDAAQYRLVAQRLAAELDQAPDLDLLQPLLQASPAAAAIYENLRYQHAGLCRSPLEAALAAEQRARALIAGVQARARSGGAPSGDKAEGSPAA</sequence>